<proteinExistence type="predicted"/>
<keyword evidence="3" id="KW-1185">Reference proteome</keyword>
<dbReference type="Proteomes" id="UP001302602">
    <property type="component" value="Unassembled WGS sequence"/>
</dbReference>
<feature type="region of interest" description="Disordered" evidence="1">
    <location>
        <begin position="216"/>
        <end position="236"/>
    </location>
</feature>
<comment type="caution">
    <text evidence="2">The sequence shown here is derived from an EMBL/GenBank/DDBJ whole genome shotgun (WGS) entry which is preliminary data.</text>
</comment>
<protein>
    <submittedName>
        <fullName evidence="2">Uncharacterized protein</fullName>
    </submittedName>
</protein>
<reference evidence="2" key="2">
    <citation type="submission" date="2023-05" db="EMBL/GenBank/DDBJ databases">
        <authorList>
            <consortium name="Lawrence Berkeley National Laboratory"/>
            <person name="Steindorff A."/>
            <person name="Hensen N."/>
            <person name="Bonometti L."/>
            <person name="Westerberg I."/>
            <person name="Brannstrom I.O."/>
            <person name="Guillou S."/>
            <person name="Cros-Aarteil S."/>
            <person name="Calhoun S."/>
            <person name="Haridas S."/>
            <person name="Kuo A."/>
            <person name="Mondo S."/>
            <person name="Pangilinan J."/>
            <person name="Riley R."/>
            <person name="Labutti K."/>
            <person name="Andreopoulos B."/>
            <person name="Lipzen A."/>
            <person name="Chen C."/>
            <person name="Yanf M."/>
            <person name="Daum C."/>
            <person name="Ng V."/>
            <person name="Clum A."/>
            <person name="Ohm R."/>
            <person name="Martin F."/>
            <person name="Silar P."/>
            <person name="Natvig D."/>
            <person name="Lalanne C."/>
            <person name="Gautier V."/>
            <person name="Ament-Velasquez S.L."/>
            <person name="Kruys A."/>
            <person name="Hutchinson M.I."/>
            <person name="Powell A.J."/>
            <person name="Barry K."/>
            <person name="Miller A.N."/>
            <person name="Grigoriev I.V."/>
            <person name="Debuchy R."/>
            <person name="Gladieux P."/>
            <person name="Thoren M.H."/>
            <person name="Johannesson H."/>
        </authorList>
    </citation>
    <scope>NUCLEOTIDE SEQUENCE</scope>
    <source>
        <strain evidence="2">CBS 731.68</strain>
    </source>
</reference>
<feature type="compositionally biased region" description="Basic and acidic residues" evidence="1">
    <location>
        <begin position="95"/>
        <end position="106"/>
    </location>
</feature>
<evidence type="ECO:0000313" key="3">
    <source>
        <dbReference type="Proteomes" id="UP001302602"/>
    </source>
</evidence>
<name>A0AAN6TQB9_9PEZI</name>
<accession>A0AAN6TQB9</accession>
<evidence type="ECO:0000256" key="1">
    <source>
        <dbReference type="SAM" id="MobiDB-lite"/>
    </source>
</evidence>
<dbReference type="RefSeq" id="XP_062642450.1">
    <property type="nucleotide sequence ID" value="XM_062797277.1"/>
</dbReference>
<dbReference type="EMBL" id="MU853262">
    <property type="protein sequence ID" value="KAK4118677.1"/>
    <property type="molecule type" value="Genomic_DNA"/>
</dbReference>
<feature type="compositionally biased region" description="Pro residues" evidence="1">
    <location>
        <begin position="219"/>
        <end position="231"/>
    </location>
</feature>
<dbReference type="AlphaFoldDB" id="A0AAN6TQB9"/>
<feature type="compositionally biased region" description="Acidic residues" evidence="1">
    <location>
        <begin position="81"/>
        <end position="91"/>
    </location>
</feature>
<sequence>MDRGLREFAFISTCLLLGASFDRERGVAVHDRPASLGTVFRDTNMASSMALVDISDLDAIRYGVVAFRLIVMIHVSGNPDGSDDSDGEEVWGDGPGHRDVDLEEDRTRDPLSTAAWAQTVENSQPLAHGLSSTTDFKAVLRRHLQQQSPTIGHLRSTGQLLGLAFAHEPHLNLDPFANLSAVAIAAALETTPIPPTSISLTINMLLNPVNLYHRHPHRTPLPPSPLSPPKPTRSSNHASTTFFLTIASHLRNPPARLPHPHLSGAHSAPLRKKIFLPVRVTFLLSSNISNHQFFYVGDSLLPPYRFAAGFLLYLRSLLTSTHAPRFAGDSPTSLRKCEVIFTEVAWKMK</sequence>
<feature type="region of interest" description="Disordered" evidence="1">
    <location>
        <begin position="78"/>
        <end position="106"/>
    </location>
</feature>
<evidence type="ECO:0000313" key="2">
    <source>
        <dbReference type="EMBL" id="KAK4118677.1"/>
    </source>
</evidence>
<reference evidence="2" key="1">
    <citation type="journal article" date="2023" name="Mol. Phylogenet. Evol.">
        <title>Genome-scale phylogeny and comparative genomics of the fungal order Sordariales.</title>
        <authorList>
            <person name="Hensen N."/>
            <person name="Bonometti L."/>
            <person name="Westerberg I."/>
            <person name="Brannstrom I.O."/>
            <person name="Guillou S."/>
            <person name="Cros-Aarteil S."/>
            <person name="Calhoun S."/>
            <person name="Haridas S."/>
            <person name="Kuo A."/>
            <person name="Mondo S."/>
            <person name="Pangilinan J."/>
            <person name="Riley R."/>
            <person name="LaButti K."/>
            <person name="Andreopoulos B."/>
            <person name="Lipzen A."/>
            <person name="Chen C."/>
            <person name="Yan M."/>
            <person name="Daum C."/>
            <person name="Ng V."/>
            <person name="Clum A."/>
            <person name="Steindorff A."/>
            <person name="Ohm R.A."/>
            <person name="Martin F."/>
            <person name="Silar P."/>
            <person name="Natvig D.O."/>
            <person name="Lalanne C."/>
            <person name="Gautier V."/>
            <person name="Ament-Velasquez S.L."/>
            <person name="Kruys A."/>
            <person name="Hutchinson M.I."/>
            <person name="Powell A.J."/>
            <person name="Barry K."/>
            <person name="Miller A.N."/>
            <person name="Grigoriev I.V."/>
            <person name="Debuchy R."/>
            <person name="Gladieux P."/>
            <person name="Hiltunen Thoren M."/>
            <person name="Johannesson H."/>
        </authorList>
    </citation>
    <scope>NUCLEOTIDE SEQUENCE</scope>
    <source>
        <strain evidence="2">CBS 731.68</strain>
    </source>
</reference>
<organism evidence="2 3">
    <name type="scientific">Parathielavia appendiculata</name>
    <dbReference type="NCBI Taxonomy" id="2587402"/>
    <lineage>
        <taxon>Eukaryota</taxon>
        <taxon>Fungi</taxon>
        <taxon>Dikarya</taxon>
        <taxon>Ascomycota</taxon>
        <taxon>Pezizomycotina</taxon>
        <taxon>Sordariomycetes</taxon>
        <taxon>Sordariomycetidae</taxon>
        <taxon>Sordariales</taxon>
        <taxon>Chaetomiaceae</taxon>
        <taxon>Parathielavia</taxon>
    </lineage>
</organism>
<dbReference type="GeneID" id="87834044"/>
<gene>
    <name evidence="2" type="ORF">N657DRAFT_694281</name>
</gene>